<evidence type="ECO:0000313" key="1">
    <source>
        <dbReference type="EMBL" id="ACV76882.1"/>
    </source>
</evidence>
<dbReference type="Proteomes" id="UP000002218">
    <property type="component" value="Chromosome"/>
</dbReference>
<keyword evidence="2" id="KW-1185">Reference proteome</keyword>
<dbReference type="AlphaFoldDB" id="C8X713"/>
<protein>
    <submittedName>
        <fullName evidence="1">Uncharacterized protein</fullName>
    </submittedName>
</protein>
<evidence type="ECO:0000313" key="2">
    <source>
        <dbReference type="Proteomes" id="UP000002218"/>
    </source>
</evidence>
<accession>C8X713</accession>
<reference evidence="2" key="1">
    <citation type="submission" date="2009-09" db="EMBL/GenBank/DDBJ databases">
        <title>The complete genome of Nakamurella multipartita DSM 44233.</title>
        <authorList>
            <consortium name="US DOE Joint Genome Institute (JGI-PGF)"/>
            <person name="Lucas S."/>
            <person name="Copeland A."/>
            <person name="Lapidus A."/>
            <person name="Glavina del Rio T."/>
            <person name="Dalin E."/>
            <person name="Tice H."/>
            <person name="Bruce D."/>
            <person name="Goodwin L."/>
            <person name="Pitluck S."/>
            <person name="Kyrpides N."/>
            <person name="Mavromatis K."/>
            <person name="Ivanova N."/>
            <person name="Ovchinnikova G."/>
            <person name="Sims D."/>
            <person name="Meincke L."/>
            <person name="Brettin T."/>
            <person name="Detter J.C."/>
            <person name="Han C."/>
            <person name="Larimer F."/>
            <person name="Land M."/>
            <person name="Hauser L."/>
            <person name="Markowitz V."/>
            <person name="Cheng J.-F."/>
            <person name="Hugenholtz P."/>
            <person name="Woyke T."/>
            <person name="Wu D."/>
            <person name="Klenk H.-P."/>
            <person name="Eisen J.A."/>
        </authorList>
    </citation>
    <scope>NUCLEOTIDE SEQUENCE [LARGE SCALE GENOMIC DNA]</scope>
    <source>
        <strain evidence="2">ATCC 700099 / DSM 44233 / CIP 104796 / JCM 9543 / NBRC 105858 / Y-104</strain>
    </source>
</reference>
<dbReference type="KEGG" id="nml:Namu_0463"/>
<dbReference type="InParanoid" id="C8X713"/>
<dbReference type="eggNOG" id="ENOG5033H0J">
    <property type="taxonomic scope" value="Bacteria"/>
</dbReference>
<dbReference type="HOGENOM" id="CLU_557577_0_0_11"/>
<sequence length="486" mass="53526">MVDNMGLFPLAVERYLNRAVAIHAPGVTTVTNAARYYALHGLVASEAVTRGLSNSEAQHLLRRCEVVLGMATIAHQDADDHDRRWSPDAHGGDYLRRVVRTGPVELTAAAGDDGSSYARAKWGFWGPYRGSEMTLQVLSTDSLTPGPAYRDAETRAVLGPILEIAASATALARSDFVGLEHLCLCQTNLGQDAAWLSHRFAGDIVAGGVAGVLGQTMRIIASAITTTAINSEDDVADFIRYDHRLLTHPRLVGHDATRRWRGITLRHQSVRAWRYLWEQICGHIEAKGAIFLDELRHWFMDAAPDASVDSFVASLPATSNTNGQPLPAESHATNVSQDIVIQCLSVLALGARRLRELDGLELLGFQGEPHAAAAVEELSPHWMAASLNSWADRPMTEFYGHLLDVLLNRSQRVAMRKSTFDTKTGRFVFPARIHIRDGIAFSVFPERARPPVLRIERLMFMGEQVGLFARDNDGRWQLGDRGELVA</sequence>
<dbReference type="STRING" id="479431.Namu_0463"/>
<gene>
    <name evidence="1" type="ordered locus">Namu_0463</name>
</gene>
<organism evidence="1 2">
    <name type="scientific">Nakamurella multipartita (strain ATCC 700099 / DSM 44233 / CIP 104796 / JCM 9543 / NBRC 105858 / Y-104)</name>
    <name type="common">Microsphaera multipartita</name>
    <dbReference type="NCBI Taxonomy" id="479431"/>
    <lineage>
        <taxon>Bacteria</taxon>
        <taxon>Bacillati</taxon>
        <taxon>Actinomycetota</taxon>
        <taxon>Actinomycetes</taxon>
        <taxon>Nakamurellales</taxon>
        <taxon>Nakamurellaceae</taxon>
        <taxon>Nakamurella</taxon>
    </lineage>
</organism>
<proteinExistence type="predicted"/>
<dbReference type="EMBL" id="CP001737">
    <property type="protein sequence ID" value="ACV76882.1"/>
    <property type="molecule type" value="Genomic_DNA"/>
</dbReference>
<reference evidence="1 2" key="2">
    <citation type="journal article" date="2010" name="Stand. Genomic Sci.">
        <title>Complete genome sequence of Nakamurella multipartita type strain (Y-104).</title>
        <authorList>
            <person name="Tice H."/>
            <person name="Mayilraj S."/>
            <person name="Sims D."/>
            <person name="Lapidus A."/>
            <person name="Nolan M."/>
            <person name="Lucas S."/>
            <person name="Glavina Del Rio T."/>
            <person name="Copeland A."/>
            <person name="Cheng J.F."/>
            <person name="Meincke L."/>
            <person name="Bruce D."/>
            <person name="Goodwin L."/>
            <person name="Pitluck S."/>
            <person name="Ivanova N."/>
            <person name="Mavromatis K."/>
            <person name="Ovchinnikova G."/>
            <person name="Pati A."/>
            <person name="Chen A."/>
            <person name="Palaniappan K."/>
            <person name="Land M."/>
            <person name="Hauser L."/>
            <person name="Chang Y.J."/>
            <person name="Jeffries C.D."/>
            <person name="Detter J.C."/>
            <person name="Brettin T."/>
            <person name="Rohde M."/>
            <person name="Goker M."/>
            <person name="Bristow J."/>
            <person name="Eisen J.A."/>
            <person name="Markowitz V."/>
            <person name="Hugenholtz P."/>
            <person name="Kyrpides N.C."/>
            <person name="Klenk H.P."/>
            <person name="Chen F."/>
        </authorList>
    </citation>
    <scope>NUCLEOTIDE SEQUENCE [LARGE SCALE GENOMIC DNA]</scope>
    <source>
        <strain evidence="2">ATCC 700099 / DSM 44233 / CIP 104796 / JCM 9543 / NBRC 105858 / Y-104</strain>
    </source>
</reference>
<name>C8X713_NAKMY</name>